<dbReference type="CDD" id="cd03443">
    <property type="entry name" value="PaaI_thioesterase"/>
    <property type="match status" value="1"/>
</dbReference>
<dbReference type="InterPro" id="IPR003736">
    <property type="entry name" value="PAAI_dom"/>
</dbReference>
<dbReference type="OMA" id="WDAQRAN"/>
<evidence type="ECO:0000256" key="23">
    <source>
        <dbReference type="ARBA" id="ARBA00083956"/>
    </source>
</evidence>
<evidence type="ECO:0000313" key="26">
    <source>
        <dbReference type="RefSeq" id="XP_022089602.1"/>
    </source>
</evidence>
<keyword evidence="7" id="KW-0378">Hydrolase</keyword>
<dbReference type="GO" id="GO:0005739">
    <property type="term" value="C:mitochondrion"/>
    <property type="evidence" value="ECO:0007669"/>
    <property type="project" value="UniProtKB-SubCell"/>
</dbReference>
<name>A0A8B7YAM4_ACAPL</name>
<keyword evidence="10" id="KW-0496">Mitochondrion</keyword>
<evidence type="ECO:0000256" key="18">
    <source>
        <dbReference type="ARBA" id="ARBA00058205"/>
    </source>
</evidence>
<dbReference type="GeneID" id="110978706"/>
<keyword evidence="8" id="KW-0007">Acetylation</keyword>
<dbReference type="SUPFAM" id="SSF54637">
    <property type="entry name" value="Thioesterase/thiol ester dehydrase-isomerase"/>
    <property type="match status" value="1"/>
</dbReference>
<keyword evidence="25" id="KW-1185">Reference proteome</keyword>
<keyword evidence="6" id="KW-0963">Cytoplasm</keyword>
<comment type="catalytic activity">
    <reaction evidence="13">
        <text>octanoyl-CoA + H2O = octanoate + CoA + H(+)</text>
        <dbReference type="Rhea" id="RHEA:30143"/>
        <dbReference type="ChEBI" id="CHEBI:15377"/>
        <dbReference type="ChEBI" id="CHEBI:15378"/>
        <dbReference type="ChEBI" id="CHEBI:25646"/>
        <dbReference type="ChEBI" id="CHEBI:57287"/>
        <dbReference type="ChEBI" id="CHEBI:57386"/>
    </reaction>
    <physiologicalReaction direction="left-to-right" evidence="13">
        <dbReference type="Rhea" id="RHEA:30144"/>
    </physiologicalReaction>
</comment>
<dbReference type="GO" id="GO:0005634">
    <property type="term" value="C:nucleus"/>
    <property type="evidence" value="ECO:0007669"/>
    <property type="project" value="UniProtKB-SubCell"/>
</dbReference>
<dbReference type="InterPro" id="IPR006683">
    <property type="entry name" value="Thioestr_dom"/>
</dbReference>
<comment type="catalytic activity">
    <reaction evidence="14">
        <text>decanoyl-CoA + H2O = decanoate + CoA + H(+)</text>
        <dbReference type="Rhea" id="RHEA:40059"/>
        <dbReference type="ChEBI" id="CHEBI:15377"/>
        <dbReference type="ChEBI" id="CHEBI:15378"/>
        <dbReference type="ChEBI" id="CHEBI:27689"/>
        <dbReference type="ChEBI" id="CHEBI:57287"/>
        <dbReference type="ChEBI" id="CHEBI:61430"/>
    </reaction>
    <physiologicalReaction direction="left-to-right" evidence="14">
        <dbReference type="Rhea" id="RHEA:40060"/>
    </physiologicalReaction>
</comment>
<comment type="similarity">
    <text evidence="5">Belongs to the thioesterase PaaI family.</text>
</comment>
<evidence type="ECO:0000256" key="12">
    <source>
        <dbReference type="ARBA" id="ARBA00023242"/>
    </source>
</evidence>
<proteinExistence type="inferred from homology"/>
<dbReference type="PANTHER" id="PTHR21660:SF1">
    <property type="entry name" value="ACYL-COENZYME A THIOESTERASE 13"/>
    <property type="match status" value="1"/>
</dbReference>
<evidence type="ECO:0000256" key="8">
    <source>
        <dbReference type="ARBA" id="ARBA00022990"/>
    </source>
</evidence>
<dbReference type="Gene3D" id="3.10.129.10">
    <property type="entry name" value="Hotdog Thioesterase"/>
    <property type="match status" value="1"/>
</dbReference>
<comment type="catalytic activity">
    <reaction evidence="15">
        <text>dodecanoyl-CoA + H2O = dodecanoate + CoA + H(+)</text>
        <dbReference type="Rhea" id="RHEA:30135"/>
        <dbReference type="ChEBI" id="CHEBI:15377"/>
        <dbReference type="ChEBI" id="CHEBI:15378"/>
        <dbReference type="ChEBI" id="CHEBI:18262"/>
        <dbReference type="ChEBI" id="CHEBI:57287"/>
        <dbReference type="ChEBI" id="CHEBI:57375"/>
    </reaction>
    <physiologicalReaction direction="left-to-right" evidence="15">
        <dbReference type="Rhea" id="RHEA:30136"/>
    </physiologicalReaction>
</comment>
<dbReference type="FunFam" id="3.10.129.10:FF:000021">
    <property type="entry name" value="Acyl-coenzyme A thioesterase 13"/>
    <property type="match status" value="1"/>
</dbReference>
<dbReference type="NCBIfam" id="TIGR00369">
    <property type="entry name" value="unchar_dom_1"/>
    <property type="match status" value="1"/>
</dbReference>
<evidence type="ECO:0000313" key="25">
    <source>
        <dbReference type="Proteomes" id="UP000694845"/>
    </source>
</evidence>
<evidence type="ECO:0000256" key="13">
    <source>
        <dbReference type="ARBA" id="ARBA00047588"/>
    </source>
</evidence>
<comment type="subcellular location">
    <subcellularLocation>
        <location evidence="3">Cytoplasm</location>
        <location evidence="3">Cytoskeleton</location>
        <location evidence="3">Spindle</location>
    </subcellularLocation>
    <subcellularLocation>
        <location evidence="4">Cytoplasm</location>
        <location evidence="4">Cytosol</location>
    </subcellularLocation>
    <subcellularLocation>
        <location evidence="2">Mitochondrion</location>
    </subcellularLocation>
    <subcellularLocation>
        <location evidence="1">Nucleus</location>
    </subcellularLocation>
</comment>
<evidence type="ECO:0000256" key="15">
    <source>
        <dbReference type="ARBA" id="ARBA00048074"/>
    </source>
</evidence>
<evidence type="ECO:0000256" key="9">
    <source>
        <dbReference type="ARBA" id="ARBA00023098"/>
    </source>
</evidence>
<evidence type="ECO:0000256" key="5">
    <source>
        <dbReference type="ARBA" id="ARBA00008324"/>
    </source>
</evidence>
<accession>A0A8B7YAM4</accession>
<comment type="subunit">
    <text evidence="19">Homotetramer. Interacts with PCTP.</text>
</comment>
<protein>
    <recommendedName>
        <fullName evidence="20">Acyl-coenzyme A thioesterase 13</fullName>
    </recommendedName>
    <alternativeName>
        <fullName evidence="22">Hotdog-fold thioesterase superfamily member 2</fullName>
    </alternativeName>
    <alternativeName>
        <fullName evidence="21">Palmitoyl-CoA hydrolase</fullName>
    </alternativeName>
    <alternativeName>
        <fullName evidence="23">Thioesterase superfamily member 2</fullName>
    </alternativeName>
</protein>
<dbReference type="Pfam" id="PF03061">
    <property type="entry name" value="4HBT"/>
    <property type="match status" value="1"/>
</dbReference>
<dbReference type="GO" id="GO:0005829">
    <property type="term" value="C:cytosol"/>
    <property type="evidence" value="ECO:0007669"/>
    <property type="project" value="UniProtKB-SubCell"/>
</dbReference>
<dbReference type="PANTHER" id="PTHR21660">
    <property type="entry name" value="THIOESTERASE SUPERFAMILY MEMBER-RELATED"/>
    <property type="match status" value="1"/>
</dbReference>
<feature type="domain" description="Thioesterase" evidence="24">
    <location>
        <begin position="54"/>
        <end position="130"/>
    </location>
</feature>
<evidence type="ECO:0000256" key="21">
    <source>
        <dbReference type="ARBA" id="ARBA00075657"/>
    </source>
</evidence>
<dbReference type="InterPro" id="IPR039298">
    <property type="entry name" value="ACOT13"/>
</dbReference>
<evidence type="ECO:0000256" key="4">
    <source>
        <dbReference type="ARBA" id="ARBA00004514"/>
    </source>
</evidence>
<reference evidence="26" key="1">
    <citation type="submission" date="2025-08" db="UniProtKB">
        <authorList>
            <consortium name="RefSeq"/>
        </authorList>
    </citation>
    <scope>IDENTIFICATION</scope>
</reference>
<dbReference type="GO" id="GO:0006629">
    <property type="term" value="P:lipid metabolic process"/>
    <property type="evidence" value="ECO:0007669"/>
    <property type="project" value="UniProtKB-KW"/>
</dbReference>
<evidence type="ECO:0000256" key="10">
    <source>
        <dbReference type="ARBA" id="ARBA00023128"/>
    </source>
</evidence>
<evidence type="ECO:0000256" key="20">
    <source>
        <dbReference type="ARBA" id="ARBA00067273"/>
    </source>
</evidence>
<dbReference type="OrthoDB" id="46529at2759"/>
<organism evidence="25 26">
    <name type="scientific">Acanthaster planci</name>
    <name type="common">Crown-of-thorns starfish</name>
    <dbReference type="NCBI Taxonomy" id="133434"/>
    <lineage>
        <taxon>Eukaryota</taxon>
        <taxon>Metazoa</taxon>
        <taxon>Echinodermata</taxon>
        <taxon>Eleutherozoa</taxon>
        <taxon>Asterozoa</taxon>
        <taxon>Asteroidea</taxon>
        <taxon>Valvatacea</taxon>
        <taxon>Valvatida</taxon>
        <taxon>Acanthasteridae</taxon>
        <taxon>Acanthaster</taxon>
    </lineage>
</organism>
<evidence type="ECO:0000256" key="22">
    <source>
        <dbReference type="ARBA" id="ARBA00081533"/>
    </source>
</evidence>
<keyword evidence="11" id="KW-0206">Cytoskeleton</keyword>
<evidence type="ECO:0000259" key="24">
    <source>
        <dbReference type="Pfam" id="PF03061"/>
    </source>
</evidence>
<evidence type="ECO:0000256" key="7">
    <source>
        <dbReference type="ARBA" id="ARBA00022801"/>
    </source>
</evidence>
<evidence type="ECO:0000256" key="6">
    <source>
        <dbReference type="ARBA" id="ARBA00022490"/>
    </source>
</evidence>
<dbReference type="GO" id="GO:0005819">
    <property type="term" value="C:spindle"/>
    <property type="evidence" value="ECO:0007669"/>
    <property type="project" value="UniProtKB-SubCell"/>
</dbReference>
<dbReference type="InterPro" id="IPR029069">
    <property type="entry name" value="HotDog_dom_sf"/>
</dbReference>
<evidence type="ECO:0000256" key="1">
    <source>
        <dbReference type="ARBA" id="ARBA00004123"/>
    </source>
</evidence>
<evidence type="ECO:0000256" key="16">
    <source>
        <dbReference type="ARBA" id="ARBA00050199"/>
    </source>
</evidence>
<comment type="function">
    <text evidence="18">Catalyzes the hydrolysis of acyl-CoAs into free fatty acids and coenzyme A (CoASH), regulating their respective intracellular levels. Has acyl-CoA thioesterase activity towards medium (C12) and long-chain (C18) fatty acyl-CoA substrates. Can also hydrolyze 3-hydroxyphenylacetyl-CoA and 3,4-dihydroxyphenylacetyl-CoA (in vitro). May play a role in controlling adaptive thermogenesis.</text>
</comment>
<keyword evidence="12" id="KW-0539">Nucleus</keyword>
<keyword evidence="9" id="KW-0443">Lipid metabolism</keyword>
<dbReference type="AlphaFoldDB" id="A0A8B7YAM4"/>
<dbReference type="GO" id="GO:0047617">
    <property type="term" value="F:fatty acyl-CoA hydrolase activity"/>
    <property type="evidence" value="ECO:0007669"/>
    <property type="project" value="InterPro"/>
</dbReference>
<comment type="catalytic activity">
    <reaction evidence="16">
        <text>hexanoyl-CoA + H2O = hexanoate + CoA + H(+)</text>
        <dbReference type="Rhea" id="RHEA:40115"/>
        <dbReference type="ChEBI" id="CHEBI:15377"/>
        <dbReference type="ChEBI" id="CHEBI:15378"/>
        <dbReference type="ChEBI" id="CHEBI:17120"/>
        <dbReference type="ChEBI" id="CHEBI:57287"/>
        <dbReference type="ChEBI" id="CHEBI:62620"/>
    </reaction>
    <physiologicalReaction direction="left-to-right" evidence="16">
        <dbReference type="Rhea" id="RHEA:40116"/>
    </physiologicalReaction>
</comment>
<comment type="catalytic activity">
    <reaction evidence="17">
        <text>a fatty acyl-CoA + H2O = a fatty acid + CoA + H(+)</text>
        <dbReference type="Rhea" id="RHEA:16781"/>
        <dbReference type="ChEBI" id="CHEBI:15377"/>
        <dbReference type="ChEBI" id="CHEBI:15378"/>
        <dbReference type="ChEBI" id="CHEBI:28868"/>
        <dbReference type="ChEBI" id="CHEBI:57287"/>
        <dbReference type="ChEBI" id="CHEBI:77636"/>
    </reaction>
    <physiologicalReaction direction="left-to-right" evidence="17">
        <dbReference type="Rhea" id="RHEA:16782"/>
    </physiologicalReaction>
</comment>
<sequence>MAASMSISAFKQIWKMLPSGKNFDRVFNKINMVAVSPGRCRCEMTVEEEHTNGQGTLHGGFTMSLLDYMTFFTVVTGTSGQMGVSVRANMNFLQSAKVGEKVAMEAELVKAGKTLAFTKADLFNAKGDVIAQGQQTIYIGNNVTIQDMIKSKMEQL</sequence>
<evidence type="ECO:0000256" key="14">
    <source>
        <dbReference type="ARBA" id="ARBA00047969"/>
    </source>
</evidence>
<evidence type="ECO:0000256" key="17">
    <source>
        <dbReference type="ARBA" id="ARBA00052976"/>
    </source>
</evidence>
<gene>
    <name evidence="26" type="primary">LOC110978706</name>
</gene>
<evidence type="ECO:0000256" key="3">
    <source>
        <dbReference type="ARBA" id="ARBA00004186"/>
    </source>
</evidence>
<evidence type="ECO:0000256" key="19">
    <source>
        <dbReference type="ARBA" id="ARBA00064709"/>
    </source>
</evidence>
<evidence type="ECO:0000256" key="11">
    <source>
        <dbReference type="ARBA" id="ARBA00023212"/>
    </source>
</evidence>
<dbReference type="KEGG" id="aplc:110978706"/>
<dbReference type="Proteomes" id="UP000694845">
    <property type="component" value="Unplaced"/>
</dbReference>
<evidence type="ECO:0000256" key="2">
    <source>
        <dbReference type="ARBA" id="ARBA00004173"/>
    </source>
</evidence>
<dbReference type="RefSeq" id="XP_022089602.1">
    <property type="nucleotide sequence ID" value="XM_022233910.1"/>
</dbReference>